<dbReference type="AlphaFoldDB" id="X1TD53"/>
<comment type="caution">
    <text evidence="1">The sequence shown here is derived from an EMBL/GenBank/DDBJ whole genome shotgun (WGS) entry which is preliminary data.</text>
</comment>
<feature type="non-terminal residue" evidence="1">
    <location>
        <position position="1"/>
    </location>
</feature>
<dbReference type="EMBL" id="BARW01034050">
    <property type="protein sequence ID" value="GAJ03194.1"/>
    <property type="molecule type" value="Genomic_DNA"/>
</dbReference>
<gene>
    <name evidence="1" type="ORF">S12H4_53481</name>
</gene>
<proteinExistence type="predicted"/>
<protein>
    <submittedName>
        <fullName evidence="1">Uncharacterized protein</fullName>
    </submittedName>
</protein>
<reference evidence="1" key="1">
    <citation type="journal article" date="2014" name="Front. Microbiol.">
        <title>High frequency of phylogenetically diverse reductive dehalogenase-homologous genes in deep subseafloor sedimentary metagenomes.</title>
        <authorList>
            <person name="Kawai M."/>
            <person name="Futagami T."/>
            <person name="Toyoda A."/>
            <person name="Takaki Y."/>
            <person name="Nishi S."/>
            <person name="Hori S."/>
            <person name="Arai W."/>
            <person name="Tsubouchi T."/>
            <person name="Morono Y."/>
            <person name="Uchiyama I."/>
            <person name="Ito T."/>
            <person name="Fujiyama A."/>
            <person name="Inagaki F."/>
            <person name="Takami H."/>
        </authorList>
    </citation>
    <scope>NUCLEOTIDE SEQUENCE</scope>
    <source>
        <strain evidence="1">Expedition CK06-06</strain>
    </source>
</reference>
<name>X1TD53_9ZZZZ</name>
<organism evidence="1">
    <name type="scientific">marine sediment metagenome</name>
    <dbReference type="NCBI Taxonomy" id="412755"/>
    <lineage>
        <taxon>unclassified sequences</taxon>
        <taxon>metagenomes</taxon>
        <taxon>ecological metagenomes</taxon>
    </lineage>
</organism>
<evidence type="ECO:0000313" key="1">
    <source>
        <dbReference type="EMBL" id="GAJ03194.1"/>
    </source>
</evidence>
<sequence length="135" mass="15401">ERKGIKDIQFTFLSSVMANRSQIATEKDTSVLDTRFIIPYSPHGLGVRILVPNITEENRNQMHRLLLWYLKSKFEAVESGLVEAMQEFLPHLIIQDKEGKTATLYQIILPQYLKALESGEQGEIKMLPDRAGGEK</sequence>
<accession>X1TD53</accession>